<feature type="compositionally biased region" description="Polar residues" evidence="1">
    <location>
        <begin position="1"/>
        <end position="16"/>
    </location>
</feature>
<evidence type="ECO:0008006" key="6">
    <source>
        <dbReference type="Google" id="ProtNLM"/>
    </source>
</evidence>
<dbReference type="Proteomes" id="UP000480548">
    <property type="component" value="Unassembled WGS sequence"/>
</dbReference>
<accession>A0A7C8J6L1</accession>
<name>A0A7C8J6L1_ORBOL</name>
<sequence>MDPMDPNNSQDQTEQEQVPEIPLTAEEEESENNMEEQPEGSESAQEDEDEAILAQAPVKAEIKPKEKKGKGRPKKSAGKSKEPPSKKRKRYEDAKDDKENQSTNEVKKGNALEDGEAKTVKGSGRGRKKGESADAWSEDVDKILIDIVKKITGGTTEGIPWKEALVEFQKVYPETQKTPKALQMRWQTQIKPGFIELTEEQTTLFKQAVKDIAGSEKSAAIAWRYKILTNSSHELTKGTISKLLKNLGLN</sequence>
<dbReference type="EMBL" id="WIQW01000066">
    <property type="protein sequence ID" value="KAF3089380.1"/>
    <property type="molecule type" value="Genomic_DNA"/>
</dbReference>
<evidence type="ECO:0000313" key="4">
    <source>
        <dbReference type="Proteomes" id="UP000475325"/>
    </source>
</evidence>
<dbReference type="AlphaFoldDB" id="A0A7C8J6L1"/>
<dbReference type="Proteomes" id="UP000475325">
    <property type="component" value="Unassembled WGS sequence"/>
</dbReference>
<evidence type="ECO:0000313" key="3">
    <source>
        <dbReference type="EMBL" id="KAF3125719.1"/>
    </source>
</evidence>
<evidence type="ECO:0000313" key="5">
    <source>
        <dbReference type="Proteomes" id="UP000480548"/>
    </source>
</evidence>
<feature type="region of interest" description="Disordered" evidence="1">
    <location>
        <begin position="1"/>
        <end position="135"/>
    </location>
</feature>
<evidence type="ECO:0000313" key="2">
    <source>
        <dbReference type="EMBL" id="KAF3089380.1"/>
    </source>
</evidence>
<feature type="compositionally biased region" description="Basic and acidic residues" evidence="1">
    <location>
        <begin position="79"/>
        <end position="119"/>
    </location>
</feature>
<comment type="caution">
    <text evidence="2">The sequence shown here is derived from an EMBL/GenBank/DDBJ whole genome shotgun (WGS) entry which is preliminary data.</text>
</comment>
<reference evidence="4 5" key="1">
    <citation type="submission" date="2019-06" db="EMBL/GenBank/DDBJ databases">
        <authorList>
            <person name="Palmer J.M."/>
        </authorList>
    </citation>
    <scope>NUCLEOTIDE SEQUENCE [LARGE SCALE GENOMIC DNA]</scope>
    <source>
        <strain evidence="2 4">TWF102</strain>
        <strain evidence="3 5">TWF703</strain>
    </source>
</reference>
<organism evidence="2 4">
    <name type="scientific">Orbilia oligospora</name>
    <name type="common">Nematode-trapping fungus</name>
    <name type="synonym">Arthrobotrys oligospora</name>
    <dbReference type="NCBI Taxonomy" id="2813651"/>
    <lineage>
        <taxon>Eukaryota</taxon>
        <taxon>Fungi</taxon>
        <taxon>Dikarya</taxon>
        <taxon>Ascomycota</taxon>
        <taxon>Pezizomycotina</taxon>
        <taxon>Orbiliomycetes</taxon>
        <taxon>Orbiliales</taxon>
        <taxon>Orbiliaceae</taxon>
        <taxon>Orbilia</taxon>
    </lineage>
</organism>
<feature type="compositionally biased region" description="Acidic residues" evidence="1">
    <location>
        <begin position="25"/>
        <end position="51"/>
    </location>
</feature>
<feature type="compositionally biased region" description="Basic residues" evidence="1">
    <location>
        <begin position="65"/>
        <end position="78"/>
    </location>
</feature>
<gene>
    <name evidence="2" type="ORF">TWF102_009650</name>
    <name evidence="3" type="ORF">TWF703_010707</name>
</gene>
<proteinExistence type="predicted"/>
<protein>
    <recommendedName>
        <fullName evidence="6">Myb-like domain-containing protein</fullName>
    </recommendedName>
</protein>
<evidence type="ECO:0000256" key="1">
    <source>
        <dbReference type="SAM" id="MobiDB-lite"/>
    </source>
</evidence>
<dbReference type="EMBL" id="WIQZ01000089">
    <property type="protein sequence ID" value="KAF3125719.1"/>
    <property type="molecule type" value="Genomic_DNA"/>
</dbReference>